<proteinExistence type="predicted"/>
<dbReference type="STRING" id="1095776.SAMN04515672_0734"/>
<dbReference type="SUPFAM" id="SSF54427">
    <property type="entry name" value="NTF2-like"/>
    <property type="match status" value="1"/>
</dbReference>
<name>A0A1G8U4J1_9EURY</name>
<dbReference type="PANTHER" id="PTHR38436">
    <property type="entry name" value="POLYKETIDE CYCLASE SNOAL-LIKE DOMAIN"/>
    <property type="match status" value="1"/>
</dbReference>
<dbReference type="InterPro" id="IPR009959">
    <property type="entry name" value="Cyclase_SnoaL-like"/>
</dbReference>
<organism evidence="1 2">
    <name type="scientific">Natronorubrum texcoconense</name>
    <dbReference type="NCBI Taxonomy" id="1095776"/>
    <lineage>
        <taxon>Archaea</taxon>
        <taxon>Methanobacteriati</taxon>
        <taxon>Methanobacteriota</taxon>
        <taxon>Stenosarchaea group</taxon>
        <taxon>Halobacteria</taxon>
        <taxon>Halobacteriales</taxon>
        <taxon>Natrialbaceae</taxon>
        <taxon>Natronorubrum</taxon>
    </lineage>
</organism>
<sequence>METVRQDIEDVWNGGDFDAIDALVADEFVYRNPMIEDSVRGPEDYRWLVENFRGAVSDFEMAVEQMIEDDDIVATRFRTTGTHERELLGVEPTGNRIDVTGAMFDRVEDGKLVERWVNDDALGFMRQLGLVDQRPF</sequence>
<dbReference type="AlphaFoldDB" id="A0A1G8U4J1"/>
<dbReference type="EMBL" id="FNFE01000001">
    <property type="protein sequence ID" value="SDJ48677.1"/>
    <property type="molecule type" value="Genomic_DNA"/>
</dbReference>
<protein>
    <recommendedName>
        <fullName evidence="3">SnoaL-like polyketide cyclase</fullName>
    </recommendedName>
</protein>
<dbReference type="Pfam" id="PF07366">
    <property type="entry name" value="SnoaL"/>
    <property type="match status" value="1"/>
</dbReference>
<dbReference type="Proteomes" id="UP000198882">
    <property type="component" value="Unassembled WGS sequence"/>
</dbReference>
<evidence type="ECO:0000313" key="1">
    <source>
        <dbReference type="EMBL" id="SDJ48677.1"/>
    </source>
</evidence>
<dbReference type="InterPro" id="IPR032710">
    <property type="entry name" value="NTF2-like_dom_sf"/>
</dbReference>
<dbReference type="GO" id="GO:0030638">
    <property type="term" value="P:polyketide metabolic process"/>
    <property type="evidence" value="ECO:0007669"/>
    <property type="project" value="InterPro"/>
</dbReference>
<reference evidence="2" key="1">
    <citation type="submission" date="2016-10" db="EMBL/GenBank/DDBJ databases">
        <authorList>
            <person name="Varghese N."/>
            <person name="Submissions S."/>
        </authorList>
    </citation>
    <scope>NUCLEOTIDE SEQUENCE [LARGE SCALE GENOMIC DNA]</scope>
    <source>
        <strain evidence="2">B4,CECT 8067,JCM 17497</strain>
    </source>
</reference>
<evidence type="ECO:0000313" key="2">
    <source>
        <dbReference type="Proteomes" id="UP000198882"/>
    </source>
</evidence>
<dbReference type="PANTHER" id="PTHR38436:SF1">
    <property type="entry name" value="ESTER CYCLASE"/>
    <property type="match status" value="1"/>
</dbReference>
<evidence type="ECO:0008006" key="3">
    <source>
        <dbReference type="Google" id="ProtNLM"/>
    </source>
</evidence>
<accession>A0A1G8U4J1</accession>
<keyword evidence="2" id="KW-1185">Reference proteome</keyword>
<gene>
    <name evidence="1" type="ORF">SAMN04515672_0734</name>
</gene>
<dbReference type="Gene3D" id="3.10.450.50">
    <property type="match status" value="1"/>
</dbReference>